<dbReference type="EMBL" id="BJLH01000010">
    <property type="protein sequence ID" value="GEA61110.1"/>
    <property type="molecule type" value="Genomic_DNA"/>
</dbReference>
<name>A0A4Y3IQS4_9VIBR</name>
<dbReference type="InterPro" id="IPR036928">
    <property type="entry name" value="AS_sf"/>
</dbReference>
<keyword evidence="3" id="KW-1185">Reference proteome</keyword>
<dbReference type="PANTHER" id="PTHR46310:SF7">
    <property type="entry name" value="AMIDASE 1"/>
    <property type="match status" value="1"/>
</dbReference>
<dbReference type="Gene3D" id="3.90.1300.10">
    <property type="entry name" value="Amidase signature (AS) domain"/>
    <property type="match status" value="1"/>
</dbReference>
<dbReference type="NCBIfam" id="NF006169">
    <property type="entry name" value="PRK08310.1"/>
    <property type="match status" value="1"/>
</dbReference>
<dbReference type="Proteomes" id="UP000318242">
    <property type="component" value="Unassembled WGS sequence"/>
</dbReference>
<accession>A0A4Y3IQS4</accession>
<comment type="caution">
    <text evidence="2">The sequence shown here is derived from an EMBL/GenBank/DDBJ whole genome shotgun (WGS) entry which is preliminary data.</text>
</comment>
<dbReference type="PROSITE" id="PS00571">
    <property type="entry name" value="AMIDASES"/>
    <property type="match status" value="1"/>
</dbReference>
<dbReference type="InterPro" id="IPR020556">
    <property type="entry name" value="Amidase_CS"/>
</dbReference>
<reference evidence="2 3" key="1">
    <citation type="submission" date="2019-06" db="EMBL/GenBank/DDBJ databases">
        <title>Whole genome shotgun sequence of Vibrio comitans NBRC 102076.</title>
        <authorList>
            <person name="Hosoyama A."/>
            <person name="Uohara A."/>
            <person name="Ohji S."/>
            <person name="Ichikawa N."/>
        </authorList>
    </citation>
    <scope>NUCLEOTIDE SEQUENCE [LARGE SCALE GENOMIC DNA]</scope>
    <source>
        <strain evidence="2 3">NBRC 102076</strain>
    </source>
</reference>
<evidence type="ECO:0000313" key="2">
    <source>
        <dbReference type="EMBL" id="GEA61110.1"/>
    </source>
</evidence>
<dbReference type="Pfam" id="PF01425">
    <property type="entry name" value="Amidase"/>
    <property type="match status" value="1"/>
</dbReference>
<dbReference type="PANTHER" id="PTHR46310">
    <property type="entry name" value="AMIDASE 1"/>
    <property type="match status" value="1"/>
</dbReference>
<evidence type="ECO:0000259" key="1">
    <source>
        <dbReference type="Pfam" id="PF01425"/>
    </source>
</evidence>
<organism evidence="2 3">
    <name type="scientific">Vibrio comitans NBRC 102076</name>
    <dbReference type="NCBI Taxonomy" id="1219078"/>
    <lineage>
        <taxon>Bacteria</taxon>
        <taxon>Pseudomonadati</taxon>
        <taxon>Pseudomonadota</taxon>
        <taxon>Gammaproteobacteria</taxon>
        <taxon>Vibrionales</taxon>
        <taxon>Vibrionaceae</taxon>
        <taxon>Vibrio</taxon>
    </lineage>
</organism>
<gene>
    <name evidence="2" type="ORF">VCO01S_23030</name>
</gene>
<dbReference type="InterPro" id="IPR023631">
    <property type="entry name" value="Amidase_dom"/>
</dbReference>
<dbReference type="AlphaFoldDB" id="A0A4Y3IQS4"/>
<feature type="domain" description="Amidase" evidence="1">
    <location>
        <begin position="24"/>
        <end position="195"/>
    </location>
</feature>
<protein>
    <submittedName>
        <fullName evidence="2">Amidase</fullName>
    </submittedName>
</protein>
<sequence>MNTRQHDTSLYCQQGPLGLAPINQGVLDGASFVFKDLFDVEGFTTGAGNPTWLATHPTAKSTSPIIETLLKQGASCVGRVQTDELAYSLNGTNVHYGTPLNPLAPDCIPGGSSSGSAVAVALGHADFAIGTDTGGSVRVPASYCGLYGLRPTLGSLTLEHCFELSSSFDTTGVFTRNLTMMKTVFSALNQEVQPVERIDTLYLDQDLAQFLSKERHQMLVKWCENAGISLKPVRFLADIGLNLSSLSLMFRTIQGYEIIQTHGQWLNQHGESLDPRIMQRVEWARTISEDDYLSAKSEQASFTHALVNNISMLKGAWLLPTTPMGPPKLNTSDSSLAQYRTELMGLTSIAGLAGLPQLHLPMPGLIEGPTGISLMGLANSESTLIETAEQMLEGEWA</sequence>
<dbReference type="SUPFAM" id="SSF75304">
    <property type="entry name" value="Amidase signature (AS) enzymes"/>
    <property type="match status" value="1"/>
</dbReference>
<proteinExistence type="predicted"/>
<evidence type="ECO:0000313" key="3">
    <source>
        <dbReference type="Proteomes" id="UP000318242"/>
    </source>
</evidence>
<dbReference type="OrthoDB" id="8872210at2"/>
<dbReference type="RefSeq" id="WP_141271501.1">
    <property type="nucleotide sequence ID" value="NZ_BJLH01000010.1"/>
</dbReference>